<reference evidence="2 3" key="1">
    <citation type="submission" date="2020-09" db="EMBL/GenBank/DDBJ databases">
        <title>Investigation of environmental microbe.</title>
        <authorList>
            <person name="Ou Y."/>
            <person name="Kang Q."/>
        </authorList>
    </citation>
    <scope>NUCLEOTIDE SEQUENCE [LARGE SCALE GENOMIC DNA]</scope>
    <source>
        <strain evidence="2 3">KJZ-9</strain>
    </source>
</reference>
<dbReference type="RefSeq" id="WP_190618527.1">
    <property type="nucleotide sequence ID" value="NZ_CP061538.1"/>
</dbReference>
<dbReference type="InterPro" id="IPR045864">
    <property type="entry name" value="aa-tRNA-synth_II/BPL/LPL"/>
</dbReference>
<dbReference type="EMBL" id="CP061538">
    <property type="protein sequence ID" value="QNV40880.1"/>
    <property type="molecule type" value="Genomic_DNA"/>
</dbReference>
<protein>
    <submittedName>
        <fullName evidence="2">Lipoate--protein ligase family protein</fullName>
    </submittedName>
</protein>
<dbReference type="KEGG" id="rama:IDM48_05755"/>
<evidence type="ECO:0000313" key="2">
    <source>
        <dbReference type="EMBL" id="QNV40880.1"/>
    </source>
</evidence>
<evidence type="ECO:0000259" key="1">
    <source>
        <dbReference type="PROSITE" id="PS51733"/>
    </source>
</evidence>
<keyword evidence="3" id="KW-1185">Reference proteome</keyword>
<gene>
    <name evidence="2" type="ORF">IDM48_05755</name>
</gene>
<keyword evidence="2" id="KW-0436">Ligase</keyword>
<dbReference type="AlphaFoldDB" id="A0A7H2BMI4"/>
<dbReference type="GO" id="GO:0016874">
    <property type="term" value="F:ligase activity"/>
    <property type="evidence" value="ECO:0007669"/>
    <property type="project" value="UniProtKB-KW"/>
</dbReference>
<name>A0A7H2BMI4_9MICC</name>
<dbReference type="PROSITE" id="PS51733">
    <property type="entry name" value="BPL_LPL_CATALYTIC"/>
    <property type="match status" value="1"/>
</dbReference>
<organism evidence="2 3">
    <name type="scientific">Rothia amarae</name>
    <dbReference type="NCBI Taxonomy" id="169480"/>
    <lineage>
        <taxon>Bacteria</taxon>
        <taxon>Bacillati</taxon>
        <taxon>Actinomycetota</taxon>
        <taxon>Actinomycetes</taxon>
        <taxon>Micrococcales</taxon>
        <taxon>Micrococcaceae</taxon>
        <taxon>Rothia</taxon>
    </lineage>
</organism>
<feature type="domain" description="BPL/LPL catalytic" evidence="1">
    <location>
        <begin position="30"/>
        <end position="228"/>
    </location>
</feature>
<sequence length="228" mass="24881">MQIIRDTNPPGSHLYSFAESVDFLRAVGRGGQPSTLRMYQPAPNVAFGRRDELNPRFSTAQQACKDYGFIPQVRPVGGHAAAYHSGCLIIDHFQADADAVSGNMKRFTEFGQMFTDSLRTLDVQAQMGEIEGEYCPGEHSVHILLPDGTSTKIIGTAQRVVSGAWWFSTGIVVTNSEPLRDVTTAVYRDLGLPFKPSTVGALTDANPLIAIEDVEDAVLESLNQRGYC</sequence>
<accession>A0A7H2BMI4</accession>
<proteinExistence type="predicted"/>
<dbReference type="Pfam" id="PF21948">
    <property type="entry name" value="LplA-B_cat"/>
    <property type="match status" value="1"/>
</dbReference>
<dbReference type="SUPFAM" id="SSF55681">
    <property type="entry name" value="Class II aaRS and biotin synthetases"/>
    <property type="match status" value="1"/>
</dbReference>
<dbReference type="InterPro" id="IPR004143">
    <property type="entry name" value="BPL_LPL_catalytic"/>
</dbReference>
<dbReference type="Gene3D" id="3.30.930.10">
    <property type="entry name" value="Bira Bifunctional Protein, Domain 2"/>
    <property type="match status" value="1"/>
</dbReference>
<dbReference type="Proteomes" id="UP000516421">
    <property type="component" value="Chromosome"/>
</dbReference>
<evidence type="ECO:0000313" key="3">
    <source>
        <dbReference type="Proteomes" id="UP000516421"/>
    </source>
</evidence>